<comment type="caution">
    <text evidence="4">The sequence shown here is derived from an EMBL/GenBank/DDBJ whole genome shotgun (WGS) entry which is preliminary data.</text>
</comment>
<evidence type="ECO:0000256" key="1">
    <source>
        <dbReference type="ARBA" id="ARBA00011353"/>
    </source>
</evidence>
<proteinExistence type="predicted"/>
<dbReference type="Gene3D" id="2.40.50.40">
    <property type="match status" value="1"/>
</dbReference>
<protein>
    <submittedName>
        <fullName evidence="4">tRNA pseudouridine synthase B</fullName>
    </submittedName>
</protein>
<gene>
    <name evidence="4" type="ORF">GQ26_0880040</name>
</gene>
<evidence type="ECO:0000313" key="4">
    <source>
        <dbReference type="EMBL" id="KFX40878.1"/>
    </source>
</evidence>
<dbReference type="GO" id="GO:0006338">
    <property type="term" value="P:chromatin remodeling"/>
    <property type="evidence" value="ECO:0007669"/>
    <property type="project" value="UniProtKB-ARBA"/>
</dbReference>
<accession>A0A093X6N5</accession>
<feature type="domain" description="Chromo" evidence="3">
    <location>
        <begin position="1"/>
        <end position="59"/>
    </location>
</feature>
<comment type="subunit">
    <text evidence="1">Component of the NuA4 histone acetyltransferase complex.</text>
</comment>
<dbReference type="AlphaFoldDB" id="A0A093X6N5"/>
<dbReference type="InterPro" id="IPR016197">
    <property type="entry name" value="Chromo-like_dom_sf"/>
</dbReference>
<dbReference type="InterPro" id="IPR000953">
    <property type="entry name" value="Chromo/chromo_shadow_dom"/>
</dbReference>
<evidence type="ECO:0000256" key="2">
    <source>
        <dbReference type="SAM" id="MobiDB-lite"/>
    </source>
</evidence>
<dbReference type="EMBL" id="JPOX01000088">
    <property type="protein sequence ID" value="KFX40878.1"/>
    <property type="molecule type" value="Genomic_DNA"/>
</dbReference>
<organism evidence="4">
    <name type="scientific">Talaromyces marneffei PM1</name>
    <dbReference type="NCBI Taxonomy" id="1077442"/>
    <lineage>
        <taxon>Eukaryota</taxon>
        <taxon>Fungi</taxon>
        <taxon>Dikarya</taxon>
        <taxon>Ascomycota</taxon>
        <taxon>Pezizomycotina</taxon>
        <taxon>Eurotiomycetes</taxon>
        <taxon>Eurotiomycetidae</taxon>
        <taxon>Eurotiales</taxon>
        <taxon>Trichocomaceae</taxon>
        <taxon>Talaromyces</taxon>
        <taxon>Talaromyces sect. Talaromyces</taxon>
    </lineage>
</organism>
<dbReference type="HOGENOM" id="CLU_1435318_0_0_1"/>
<reference evidence="4" key="2">
    <citation type="journal article" date="2014" name="PLoS Genet.">
        <title>Signature gene expression reveals novel clues to the molecular mechanisms of dimorphic transition in Penicillium marneffei.</title>
        <authorList>
            <person name="Yang E."/>
            <person name="Wang G."/>
            <person name="Cai J."/>
            <person name="Woo P.C."/>
            <person name="Lau S.K."/>
            <person name="Yuen K.-Y."/>
            <person name="Chow W.-N."/>
            <person name="Lin X."/>
        </authorList>
    </citation>
    <scope>NUCLEOTIDE SEQUENCE</scope>
    <source>
        <strain evidence="4">PM1</strain>
    </source>
</reference>
<reference key="1">
    <citation type="journal article" date="2014" name="PLoS Genet.">
        <title>Signature Gene Expression Reveals Novel Clues to the Molecular Mechanisms of Dimorphic Transition in Penicillium marneffei.</title>
        <authorList>
            <person name="Yang E."/>
            <person name="Wang G."/>
            <person name="Cai J."/>
            <person name="Woo P.C."/>
            <person name="Lau S.K."/>
            <person name="Yuen K.-Y."/>
            <person name="Chow W.-N."/>
            <person name="Lin X."/>
        </authorList>
    </citation>
    <scope>NUCLEOTIDE SEQUENCE [LARGE SCALE GENOMIC DNA]</scope>
    <source>
        <strain>PM1</strain>
    </source>
</reference>
<feature type="compositionally biased region" description="Basic and acidic residues" evidence="2">
    <location>
        <begin position="134"/>
        <end position="149"/>
    </location>
</feature>
<dbReference type="CDD" id="cd00024">
    <property type="entry name" value="CD_CSD"/>
    <property type="match status" value="1"/>
</dbReference>
<evidence type="ECO:0000259" key="3">
    <source>
        <dbReference type="PROSITE" id="PS50013"/>
    </source>
</evidence>
<name>A0A093X6N5_TALMA</name>
<sequence length="189" mass="21418">MEVEKILASRIMWRKLRYRVGWLGRDPDPKWYPAGYLKNAPLALKAFHDANPKAPGPPERLREWIEAAEEDWYVQDTDEDDIPVTDARGQASGEGGGDVTAVRNQINPHPVAASFGAAPASTLHRFEESLRMSRQARYDPGKTPHDRPHVPPSIVRTTGDHRGEMDQRQQQSCRRDDQEHAVPRFTGAY</sequence>
<dbReference type="SUPFAM" id="SSF54160">
    <property type="entry name" value="Chromo domain-like"/>
    <property type="match status" value="1"/>
</dbReference>
<feature type="region of interest" description="Disordered" evidence="2">
    <location>
        <begin position="134"/>
        <end position="189"/>
    </location>
</feature>
<dbReference type="PROSITE" id="PS50013">
    <property type="entry name" value="CHROMO_2"/>
    <property type="match status" value="1"/>
</dbReference>
<feature type="compositionally biased region" description="Basic and acidic residues" evidence="2">
    <location>
        <begin position="158"/>
        <end position="182"/>
    </location>
</feature>